<evidence type="ECO:0000256" key="3">
    <source>
        <dbReference type="ARBA" id="ARBA00022723"/>
    </source>
</evidence>
<dbReference type="Gene3D" id="3.60.21.10">
    <property type="match status" value="1"/>
</dbReference>
<keyword evidence="4" id="KW-0472">Membrane</keyword>
<gene>
    <name evidence="7" type="ORF">SAMN05216198_2143</name>
</gene>
<reference evidence="8" key="1">
    <citation type="submission" date="2016-10" db="EMBL/GenBank/DDBJ databases">
        <authorList>
            <person name="Varghese N."/>
            <person name="Submissions S."/>
        </authorList>
    </citation>
    <scope>NUCLEOTIDE SEQUENCE [LARGE SCALE GENOMIC DNA]</scope>
    <source>
        <strain evidence="8">2SM5</strain>
    </source>
</reference>
<dbReference type="GO" id="GO:0008758">
    <property type="term" value="F:UDP-2,3-diacylglucosamine hydrolase activity"/>
    <property type="evidence" value="ECO:0007669"/>
    <property type="project" value="TreeGrafter"/>
</dbReference>
<dbReference type="InterPro" id="IPR004843">
    <property type="entry name" value="Calcineurin-like_PHP"/>
</dbReference>
<dbReference type="RefSeq" id="WP_090273293.1">
    <property type="nucleotide sequence ID" value="NZ_LT629748.1"/>
</dbReference>
<evidence type="ECO:0000256" key="4">
    <source>
        <dbReference type="ARBA" id="ARBA00023136"/>
    </source>
</evidence>
<keyword evidence="8" id="KW-1185">Reference proteome</keyword>
<dbReference type="InterPro" id="IPR029052">
    <property type="entry name" value="Metallo-depent_PP-like"/>
</dbReference>
<dbReference type="PANTHER" id="PTHR34990:SF2">
    <property type="entry name" value="BLL8164 PROTEIN"/>
    <property type="match status" value="1"/>
</dbReference>
<sequence length="275" mass="31595">MSQAEDFSAVGKQRVRTIWISDVHLGTRDCQAEKLASFLKEYECDQLYLVGDIIDGWRLRKSIYWPQSHTNVVRRILTMSKRGTRVTYVTGNHDEFLRRYATLSIGNILLVGEAEHITADGRKLLVIHGDQFDVITRCHRWLAFLGDHAYGFSLRLNRWLNYWRSRCGYGYWSLSGYLKHRVKKAVNFISEFEGALAHECHKRDFQGVVCGHIHHAEIREVDGISYHNCGDWVESCTALIEHWDGSIEQYTWAEVAAPEKSAQQALPLPANSATP</sequence>
<feature type="domain" description="Calcineurin-like phosphoesterase" evidence="6">
    <location>
        <begin position="16"/>
        <end position="215"/>
    </location>
</feature>
<dbReference type="PANTHER" id="PTHR34990">
    <property type="entry name" value="UDP-2,3-DIACYLGLUCOSAMINE HYDROLASE-RELATED"/>
    <property type="match status" value="1"/>
</dbReference>
<keyword evidence="2" id="KW-0997">Cell inner membrane</keyword>
<keyword evidence="3" id="KW-0479">Metal-binding</keyword>
<evidence type="ECO:0000256" key="1">
    <source>
        <dbReference type="ARBA" id="ARBA00022475"/>
    </source>
</evidence>
<dbReference type="InterPro" id="IPR043461">
    <property type="entry name" value="LpxH-like"/>
</dbReference>
<keyword evidence="5" id="KW-0464">Manganese</keyword>
<dbReference type="GO" id="GO:0016020">
    <property type="term" value="C:membrane"/>
    <property type="evidence" value="ECO:0007669"/>
    <property type="project" value="GOC"/>
</dbReference>
<evidence type="ECO:0000256" key="5">
    <source>
        <dbReference type="ARBA" id="ARBA00023211"/>
    </source>
</evidence>
<dbReference type="EMBL" id="LT629748">
    <property type="protein sequence ID" value="SDS52396.1"/>
    <property type="molecule type" value="Genomic_DNA"/>
</dbReference>
<dbReference type="AlphaFoldDB" id="A0A1H1SXE8"/>
<organism evidence="7 8">
    <name type="scientific">Halopseudomonas litoralis</name>
    <dbReference type="NCBI Taxonomy" id="797277"/>
    <lineage>
        <taxon>Bacteria</taxon>
        <taxon>Pseudomonadati</taxon>
        <taxon>Pseudomonadota</taxon>
        <taxon>Gammaproteobacteria</taxon>
        <taxon>Pseudomonadales</taxon>
        <taxon>Pseudomonadaceae</taxon>
        <taxon>Halopseudomonas</taxon>
    </lineage>
</organism>
<dbReference type="GO" id="GO:0009245">
    <property type="term" value="P:lipid A biosynthetic process"/>
    <property type="evidence" value="ECO:0007669"/>
    <property type="project" value="TreeGrafter"/>
</dbReference>
<accession>A0A1H1SXE8</accession>
<dbReference type="CDD" id="cd07398">
    <property type="entry name" value="MPP_YbbF-LpxH"/>
    <property type="match status" value="1"/>
</dbReference>
<proteinExistence type="predicted"/>
<protein>
    <submittedName>
        <fullName evidence="7">UDP-2,3-diacylglucosamine pyrophosphatase LpxH</fullName>
    </submittedName>
</protein>
<dbReference type="Pfam" id="PF00149">
    <property type="entry name" value="Metallophos"/>
    <property type="match status" value="1"/>
</dbReference>
<evidence type="ECO:0000313" key="8">
    <source>
        <dbReference type="Proteomes" id="UP000243426"/>
    </source>
</evidence>
<name>A0A1H1SXE8_9GAMM</name>
<dbReference type="SUPFAM" id="SSF56300">
    <property type="entry name" value="Metallo-dependent phosphatases"/>
    <property type="match status" value="1"/>
</dbReference>
<keyword evidence="1" id="KW-1003">Cell membrane</keyword>
<dbReference type="OrthoDB" id="9802481at2"/>
<dbReference type="STRING" id="797277.SAMN05216198_2143"/>
<dbReference type="FunFam" id="3.60.21.10:FF:000029">
    <property type="entry name" value="UDP-2,3-diacylglucosamine hydrolase"/>
    <property type="match status" value="1"/>
</dbReference>
<evidence type="ECO:0000259" key="6">
    <source>
        <dbReference type="Pfam" id="PF00149"/>
    </source>
</evidence>
<dbReference type="Proteomes" id="UP000243426">
    <property type="component" value="Chromosome I"/>
</dbReference>
<evidence type="ECO:0000256" key="2">
    <source>
        <dbReference type="ARBA" id="ARBA00022519"/>
    </source>
</evidence>
<evidence type="ECO:0000313" key="7">
    <source>
        <dbReference type="EMBL" id="SDS52396.1"/>
    </source>
</evidence>
<dbReference type="GO" id="GO:0046872">
    <property type="term" value="F:metal ion binding"/>
    <property type="evidence" value="ECO:0007669"/>
    <property type="project" value="UniProtKB-KW"/>
</dbReference>